<protein>
    <submittedName>
        <fullName evidence="1">Uncharacterized protein</fullName>
    </submittedName>
</protein>
<dbReference type="Proteomes" id="UP001595722">
    <property type="component" value="Unassembled WGS sequence"/>
</dbReference>
<sequence length="45" mass="4930">MAHNIVVLTGAGKLLHIHGPAGKEVAPFFQQLLEQGFHQPKNQNI</sequence>
<name>A0ABV7VUE9_9GAMM</name>
<organism evidence="1 2">
    <name type="scientific">Bacterioplanoides pacificum</name>
    <dbReference type="NCBI Taxonomy" id="1171596"/>
    <lineage>
        <taxon>Bacteria</taxon>
        <taxon>Pseudomonadati</taxon>
        <taxon>Pseudomonadota</taxon>
        <taxon>Gammaproteobacteria</taxon>
        <taxon>Oceanospirillales</taxon>
        <taxon>Oceanospirillaceae</taxon>
        <taxon>Bacterioplanoides</taxon>
    </lineage>
</organism>
<reference evidence="2" key="1">
    <citation type="journal article" date="2019" name="Int. J. Syst. Evol. Microbiol.">
        <title>The Global Catalogue of Microorganisms (GCM) 10K type strain sequencing project: providing services to taxonomists for standard genome sequencing and annotation.</title>
        <authorList>
            <consortium name="The Broad Institute Genomics Platform"/>
            <consortium name="The Broad Institute Genome Sequencing Center for Infectious Disease"/>
            <person name="Wu L."/>
            <person name="Ma J."/>
        </authorList>
    </citation>
    <scope>NUCLEOTIDE SEQUENCE [LARGE SCALE GENOMIC DNA]</scope>
    <source>
        <strain evidence="2">KCTC 42424</strain>
    </source>
</reference>
<dbReference type="RefSeq" id="WP_376866907.1">
    <property type="nucleotide sequence ID" value="NZ_JBHRYB010000013.1"/>
</dbReference>
<dbReference type="EMBL" id="JBHRYB010000013">
    <property type="protein sequence ID" value="MFC3680807.1"/>
    <property type="molecule type" value="Genomic_DNA"/>
</dbReference>
<evidence type="ECO:0000313" key="2">
    <source>
        <dbReference type="Proteomes" id="UP001595722"/>
    </source>
</evidence>
<accession>A0ABV7VUE9</accession>
<evidence type="ECO:0000313" key="1">
    <source>
        <dbReference type="EMBL" id="MFC3680807.1"/>
    </source>
</evidence>
<keyword evidence="2" id="KW-1185">Reference proteome</keyword>
<proteinExistence type="predicted"/>
<gene>
    <name evidence="1" type="ORF">ACFOMG_11925</name>
</gene>
<comment type="caution">
    <text evidence="1">The sequence shown here is derived from an EMBL/GenBank/DDBJ whole genome shotgun (WGS) entry which is preliminary data.</text>
</comment>